<comment type="caution">
    <text evidence="2">The sequence shown here is derived from an EMBL/GenBank/DDBJ whole genome shotgun (WGS) entry which is preliminary data.</text>
</comment>
<keyword evidence="3" id="KW-1185">Reference proteome</keyword>
<dbReference type="Pfam" id="PF12728">
    <property type="entry name" value="HTH_17"/>
    <property type="match status" value="1"/>
</dbReference>
<name>A0ABN2CXD5_9ACTN</name>
<dbReference type="InterPro" id="IPR009061">
    <property type="entry name" value="DNA-bd_dom_put_sf"/>
</dbReference>
<evidence type="ECO:0000313" key="3">
    <source>
        <dbReference type="Proteomes" id="UP001501470"/>
    </source>
</evidence>
<dbReference type="InterPro" id="IPR041657">
    <property type="entry name" value="HTH_17"/>
</dbReference>
<dbReference type="SUPFAM" id="SSF46955">
    <property type="entry name" value="Putative DNA-binding domain"/>
    <property type="match status" value="1"/>
</dbReference>
<organism evidence="2 3">
    <name type="scientific">Dactylosporangium maewongense</name>
    <dbReference type="NCBI Taxonomy" id="634393"/>
    <lineage>
        <taxon>Bacteria</taxon>
        <taxon>Bacillati</taxon>
        <taxon>Actinomycetota</taxon>
        <taxon>Actinomycetes</taxon>
        <taxon>Micromonosporales</taxon>
        <taxon>Micromonosporaceae</taxon>
        <taxon>Dactylosporangium</taxon>
    </lineage>
</organism>
<sequence>MRAGGDMPEEIRYYDIPEVARLIRVSARWLADECRAGRIEHVYIARKRRFTAAQVDTLMAANTVKAVATPEETARTRAEKNLRRRLLP</sequence>
<dbReference type="RefSeq" id="WP_425552425.1">
    <property type="nucleotide sequence ID" value="NZ_BAAAQD010000037.1"/>
</dbReference>
<dbReference type="EMBL" id="BAAAQD010000037">
    <property type="protein sequence ID" value="GAA1566208.1"/>
    <property type="molecule type" value="Genomic_DNA"/>
</dbReference>
<evidence type="ECO:0000259" key="1">
    <source>
        <dbReference type="Pfam" id="PF12728"/>
    </source>
</evidence>
<protein>
    <recommendedName>
        <fullName evidence="1">Helix-turn-helix domain-containing protein</fullName>
    </recommendedName>
</protein>
<feature type="domain" description="Helix-turn-helix" evidence="1">
    <location>
        <begin position="13"/>
        <end position="62"/>
    </location>
</feature>
<reference evidence="2 3" key="1">
    <citation type="journal article" date="2019" name="Int. J. Syst. Evol. Microbiol.">
        <title>The Global Catalogue of Microorganisms (GCM) 10K type strain sequencing project: providing services to taxonomists for standard genome sequencing and annotation.</title>
        <authorList>
            <consortium name="The Broad Institute Genomics Platform"/>
            <consortium name="The Broad Institute Genome Sequencing Center for Infectious Disease"/>
            <person name="Wu L."/>
            <person name="Ma J."/>
        </authorList>
    </citation>
    <scope>NUCLEOTIDE SEQUENCE [LARGE SCALE GENOMIC DNA]</scope>
    <source>
        <strain evidence="2 3">JCM 15933</strain>
    </source>
</reference>
<accession>A0ABN2CXD5</accession>
<evidence type="ECO:0000313" key="2">
    <source>
        <dbReference type="EMBL" id="GAA1566208.1"/>
    </source>
</evidence>
<dbReference type="Proteomes" id="UP001501470">
    <property type="component" value="Unassembled WGS sequence"/>
</dbReference>
<proteinExistence type="predicted"/>
<gene>
    <name evidence="2" type="ORF">GCM10009827_104840</name>
</gene>